<protein>
    <submittedName>
        <fullName evidence="2">Thioredoxin family protein</fullName>
    </submittedName>
</protein>
<proteinExistence type="predicted"/>
<dbReference type="InterPro" id="IPR036249">
    <property type="entry name" value="Thioredoxin-like_sf"/>
</dbReference>
<name>A0ABW1ITH3_9BACL</name>
<organism evidence="2 3">
    <name type="scientific">Marinicrinis lubricantis</name>
    <dbReference type="NCBI Taxonomy" id="2086470"/>
    <lineage>
        <taxon>Bacteria</taxon>
        <taxon>Bacillati</taxon>
        <taxon>Bacillota</taxon>
        <taxon>Bacilli</taxon>
        <taxon>Bacillales</taxon>
        <taxon>Paenibacillaceae</taxon>
    </lineage>
</organism>
<reference evidence="3" key="1">
    <citation type="journal article" date="2019" name="Int. J. Syst. Evol. Microbiol.">
        <title>The Global Catalogue of Microorganisms (GCM) 10K type strain sequencing project: providing services to taxonomists for standard genome sequencing and annotation.</title>
        <authorList>
            <consortium name="The Broad Institute Genomics Platform"/>
            <consortium name="The Broad Institute Genome Sequencing Center for Infectious Disease"/>
            <person name="Wu L."/>
            <person name="Ma J."/>
        </authorList>
    </citation>
    <scope>NUCLEOTIDE SEQUENCE [LARGE SCALE GENOMIC DNA]</scope>
    <source>
        <strain evidence="3">CCM 8749</strain>
    </source>
</reference>
<keyword evidence="3" id="KW-1185">Reference proteome</keyword>
<gene>
    <name evidence="2" type="ORF">ACFPXP_18295</name>
</gene>
<feature type="domain" description="Thioredoxin" evidence="1">
    <location>
        <begin position="8"/>
        <end position="95"/>
    </location>
</feature>
<dbReference type="Pfam" id="PF00085">
    <property type="entry name" value="Thioredoxin"/>
    <property type="match status" value="1"/>
</dbReference>
<accession>A0ABW1ITH3</accession>
<sequence length="107" mass="12475">MVQEIELFQFEQLLKQQGNHAVMCYTPFCGTCKVALRMLEVVGHLHSSMSMHRLNVNLHPKWCEAWEIRSVPCLLIFQDGQLLTKEYAVRSVDYLHQLFNDITGKTH</sequence>
<dbReference type="SUPFAM" id="SSF52833">
    <property type="entry name" value="Thioredoxin-like"/>
    <property type="match status" value="1"/>
</dbReference>
<dbReference type="Proteomes" id="UP001596250">
    <property type="component" value="Unassembled WGS sequence"/>
</dbReference>
<evidence type="ECO:0000259" key="1">
    <source>
        <dbReference type="Pfam" id="PF00085"/>
    </source>
</evidence>
<dbReference type="CDD" id="cd02947">
    <property type="entry name" value="TRX_family"/>
    <property type="match status" value="1"/>
</dbReference>
<dbReference type="RefSeq" id="WP_379895826.1">
    <property type="nucleotide sequence ID" value="NZ_CBCSCT010000016.1"/>
</dbReference>
<dbReference type="Gene3D" id="3.40.30.10">
    <property type="entry name" value="Glutaredoxin"/>
    <property type="match status" value="1"/>
</dbReference>
<comment type="caution">
    <text evidence="2">The sequence shown here is derived from an EMBL/GenBank/DDBJ whole genome shotgun (WGS) entry which is preliminary data.</text>
</comment>
<evidence type="ECO:0000313" key="2">
    <source>
        <dbReference type="EMBL" id="MFC5988358.1"/>
    </source>
</evidence>
<dbReference type="EMBL" id="JBHSQV010000180">
    <property type="protein sequence ID" value="MFC5988358.1"/>
    <property type="molecule type" value="Genomic_DNA"/>
</dbReference>
<dbReference type="InterPro" id="IPR013766">
    <property type="entry name" value="Thioredoxin_domain"/>
</dbReference>
<evidence type="ECO:0000313" key="3">
    <source>
        <dbReference type="Proteomes" id="UP001596250"/>
    </source>
</evidence>